<evidence type="ECO:0000259" key="8">
    <source>
        <dbReference type="Pfam" id="PF00814"/>
    </source>
</evidence>
<comment type="function">
    <text evidence="7">Required for the formation of a threonylcarbamoyl group on adenosine at position 37 (t(6)A37) in mitochondrial tRNAs that read codons beginning with adenine. Probably involved in the transfer of the threonylcarbamoyl moiety of threonylcarbamoyl-AMP (TC-AMP) to the N6 group of A37. Involved in mitochondrial genome maintenance.</text>
</comment>
<name>A0A179FZN3_METCM</name>
<evidence type="ECO:0000256" key="3">
    <source>
        <dbReference type="ARBA" id="ARBA00022694"/>
    </source>
</evidence>
<keyword evidence="5 7" id="KW-0012">Acyltransferase</keyword>
<dbReference type="GeneID" id="28846523"/>
<keyword evidence="10" id="KW-1185">Reference proteome</keyword>
<evidence type="ECO:0000256" key="5">
    <source>
        <dbReference type="ARBA" id="ARBA00023315"/>
    </source>
</evidence>
<dbReference type="KEGG" id="pchm:VFPPC_02962"/>
<dbReference type="InterPro" id="IPR043129">
    <property type="entry name" value="ATPase_NBD"/>
</dbReference>
<dbReference type="Proteomes" id="UP000078397">
    <property type="component" value="Unassembled WGS sequence"/>
</dbReference>
<keyword evidence="3 7" id="KW-0819">tRNA processing</keyword>
<comment type="subunit">
    <text evidence="7">Homodimer.</text>
</comment>
<dbReference type="GO" id="GO:0006508">
    <property type="term" value="P:proteolysis"/>
    <property type="evidence" value="ECO:0007669"/>
    <property type="project" value="UniProtKB-KW"/>
</dbReference>
<organism evidence="9 10">
    <name type="scientific">Pochonia chlamydosporia 170</name>
    <dbReference type="NCBI Taxonomy" id="1380566"/>
    <lineage>
        <taxon>Eukaryota</taxon>
        <taxon>Fungi</taxon>
        <taxon>Dikarya</taxon>
        <taxon>Ascomycota</taxon>
        <taxon>Pezizomycotina</taxon>
        <taxon>Sordariomycetes</taxon>
        <taxon>Hypocreomycetidae</taxon>
        <taxon>Hypocreales</taxon>
        <taxon>Clavicipitaceae</taxon>
        <taxon>Pochonia</taxon>
    </lineage>
</organism>
<evidence type="ECO:0000256" key="6">
    <source>
        <dbReference type="ARBA" id="ARBA00048117"/>
    </source>
</evidence>
<dbReference type="PRINTS" id="PR00789">
    <property type="entry name" value="OSIALOPTASE"/>
</dbReference>
<sequence length="437" mass="48007">MLLLRPRCALLPRTLHSYTSQQQRTLLTLAIESSCDDTAVAILTHCPPSTQLLFNERISSDNRAFKGVHPVITVQGHNSSLAPLVQKALQHLPDASTSSPTIRIPTRHGSLLKQRPDFVSVTRGPGIMANLAVGLNMAKGLAVAWDVPLVGVHHMQAHALTPRLVRALNQRPGPEFPFLSLLVSGGHTQLVHSTALTKHQIVATTGDIAIGNLLDQTARVILPPEILDASPDVMYGRLLESFAFPTEDYSFFEPAASRSDEITPLPTGYEWTIPLPFRNTRRLAYSFSSIHTHVHRIAAANPTMCVDQRRSLARHTMRAAFQHLCSRLILALEDRPELRPAAQTIVVAGGVASNKFLMHVLRETLRVRGYPDVEIVVPPVKFCTDNAAMIAWTGMEMFERGWCSDLGILPVGKWPMGMEGGDGDGILGVGGWLRRQK</sequence>
<reference evidence="9 10" key="1">
    <citation type="journal article" date="2016" name="PLoS Pathog.">
        <title>Biosynthesis of antibiotic leucinostatins in bio-control fungus Purpureocillium lilacinum and their inhibition on phytophthora revealed by genome mining.</title>
        <authorList>
            <person name="Wang G."/>
            <person name="Liu Z."/>
            <person name="Lin R."/>
            <person name="Li E."/>
            <person name="Mao Z."/>
            <person name="Ling J."/>
            <person name="Yang Y."/>
            <person name="Yin W.B."/>
            <person name="Xie B."/>
        </authorList>
    </citation>
    <scope>NUCLEOTIDE SEQUENCE [LARGE SCALE GENOMIC DNA]</scope>
    <source>
        <strain evidence="9">170</strain>
    </source>
</reference>
<evidence type="ECO:0000313" key="9">
    <source>
        <dbReference type="EMBL" id="OAQ70503.1"/>
    </source>
</evidence>
<dbReference type="InterPro" id="IPR017861">
    <property type="entry name" value="KAE1/TsaD"/>
</dbReference>
<evidence type="ECO:0000256" key="2">
    <source>
        <dbReference type="ARBA" id="ARBA00022679"/>
    </source>
</evidence>
<dbReference type="RefSeq" id="XP_018147040.1">
    <property type="nucleotide sequence ID" value="XM_018282529.1"/>
</dbReference>
<comment type="subcellular location">
    <subcellularLocation>
        <location evidence="7">Mitochondrion</location>
    </subcellularLocation>
</comment>
<keyword evidence="2 7" id="KW-0808">Transferase</keyword>
<dbReference type="EC" id="2.3.1.234" evidence="1"/>
<dbReference type="Pfam" id="PF00814">
    <property type="entry name" value="TsaD"/>
    <property type="match status" value="1"/>
</dbReference>
<keyword evidence="4 7" id="KW-0479">Metal-binding</keyword>
<comment type="catalytic activity">
    <reaction evidence="6 7">
        <text>L-threonylcarbamoyladenylate + adenosine(37) in tRNA = N(6)-L-threonylcarbamoyladenosine(37) in tRNA + AMP + H(+)</text>
        <dbReference type="Rhea" id="RHEA:37059"/>
        <dbReference type="Rhea" id="RHEA-COMP:10162"/>
        <dbReference type="Rhea" id="RHEA-COMP:10163"/>
        <dbReference type="ChEBI" id="CHEBI:15378"/>
        <dbReference type="ChEBI" id="CHEBI:73682"/>
        <dbReference type="ChEBI" id="CHEBI:74411"/>
        <dbReference type="ChEBI" id="CHEBI:74418"/>
        <dbReference type="ChEBI" id="CHEBI:456215"/>
        <dbReference type="EC" id="2.3.1.234"/>
    </reaction>
</comment>
<keyword evidence="7" id="KW-0496">Mitochondrion</keyword>
<dbReference type="PROSITE" id="PS01016">
    <property type="entry name" value="GLYCOPROTEASE"/>
    <property type="match status" value="1"/>
</dbReference>
<dbReference type="InterPro" id="IPR000905">
    <property type="entry name" value="Gcp-like_dom"/>
</dbReference>
<dbReference type="InterPro" id="IPR017860">
    <property type="entry name" value="Peptidase_M22_CS"/>
</dbReference>
<evidence type="ECO:0000256" key="7">
    <source>
        <dbReference type="HAMAP-Rule" id="MF_03179"/>
    </source>
</evidence>
<comment type="similarity">
    <text evidence="7">Belongs to the KAE1 / TsaD family.</text>
</comment>
<evidence type="ECO:0000256" key="1">
    <source>
        <dbReference type="ARBA" id="ARBA00012156"/>
    </source>
</evidence>
<dbReference type="NCBIfam" id="TIGR00329">
    <property type="entry name" value="gcp_kae1"/>
    <property type="match status" value="1"/>
</dbReference>
<dbReference type="GO" id="GO:0005739">
    <property type="term" value="C:mitochondrion"/>
    <property type="evidence" value="ECO:0007669"/>
    <property type="project" value="UniProtKB-SubCell"/>
</dbReference>
<evidence type="ECO:0000256" key="4">
    <source>
        <dbReference type="ARBA" id="ARBA00022723"/>
    </source>
</evidence>
<dbReference type="EMBL" id="LSBJ02000002">
    <property type="protein sequence ID" value="OAQ70503.1"/>
    <property type="molecule type" value="Genomic_DNA"/>
</dbReference>
<gene>
    <name evidence="9" type="ORF">VFPPC_02962</name>
</gene>
<dbReference type="PANTHER" id="PTHR11735">
    <property type="entry name" value="TRNA N6-ADENOSINE THREONYLCARBAMOYLTRANSFERASE"/>
    <property type="match status" value="1"/>
</dbReference>
<dbReference type="OrthoDB" id="10259622at2759"/>
<dbReference type="GO" id="GO:0046872">
    <property type="term" value="F:metal ion binding"/>
    <property type="evidence" value="ECO:0007669"/>
    <property type="project" value="UniProtKB-KW"/>
</dbReference>
<proteinExistence type="inferred from homology"/>
<protein>
    <recommendedName>
        <fullName evidence="1">N(6)-L-threonylcarbamoyladenine synthase</fullName>
        <ecNumber evidence="1">2.3.1.234</ecNumber>
    </recommendedName>
</protein>
<accession>A0A179FZN3</accession>
<dbReference type="GO" id="GO:0061711">
    <property type="term" value="F:tRNA N(6)-L-threonylcarbamoyladenine synthase activity"/>
    <property type="evidence" value="ECO:0007669"/>
    <property type="project" value="UniProtKB-EC"/>
</dbReference>
<dbReference type="HAMAP" id="MF_01445">
    <property type="entry name" value="TsaD"/>
    <property type="match status" value="1"/>
</dbReference>
<comment type="caution">
    <text evidence="9">The sequence shown here is derived from an EMBL/GenBank/DDBJ whole genome shotgun (WGS) entry which is preliminary data.</text>
</comment>
<dbReference type="SUPFAM" id="SSF53067">
    <property type="entry name" value="Actin-like ATPase domain"/>
    <property type="match status" value="2"/>
</dbReference>
<dbReference type="GO" id="GO:0008233">
    <property type="term" value="F:peptidase activity"/>
    <property type="evidence" value="ECO:0007669"/>
    <property type="project" value="UniProtKB-KW"/>
</dbReference>
<comment type="cofactor">
    <cofactor evidence="7">
        <name>a divalent metal cation</name>
        <dbReference type="ChEBI" id="CHEBI:60240"/>
    </cofactor>
    <text evidence="7">Binds 1 divalent metal cation per subunit.</text>
</comment>
<dbReference type="Gene3D" id="3.30.420.40">
    <property type="match status" value="2"/>
</dbReference>
<dbReference type="STRING" id="1380566.A0A179FZN3"/>
<dbReference type="GO" id="GO:0072670">
    <property type="term" value="P:mitochondrial tRNA threonylcarbamoyladenosine modification"/>
    <property type="evidence" value="ECO:0007669"/>
    <property type="project" value="TreeGrafter"/>
</dbReference>
<dbReference type="PANTHER" id="PTHR11735:SF6">
    <property type="entry name" value="TRNA N6-ADENOSINE THREONYLCARBAMOYLTRANSFERASE, MITOCHONDRIAL"/>
    <property type="match status" value="1"/>
</dbReference>
<dbReference type="AlphaFoldDB" id="A0A179FZN3"/>
<evidence type="ECO:0000313" key="10">
    <source>
        <dbReference type="Proteomes" id="UP000078397"/>
    </source>
</evidence>
<dbReference type="InterPro" id="IPR022450">
    <property type="entry name" value="TsaD"/>
</dbReference>
<feature type="domain" description="Gcp-like" evidence="8">
    <location>
        <begin position="56"/>
        <end position="392"/>
    </location>
</feature>